<evidence type="ECO:0000313" key="7">
    <source>
        <dbReference type="EMBL" id="CAG7830853.1"/>
    </source>
</evidence>
<dbReference type="EC" id="2.9.1.2" evidence="6"/>
<sequence length="480" mass="53189">MELQELLLSAMNDSVSKTYLQQGSQSKISRNKLVSILLKEKKWPKEGWDDLTIEMLLNELALMDSNNFPSRCGVGEREGRIYSSMVSRRHFRLSHGVGRSGDLGEVQPKAAGSSILSVLTNSLLLDLCRTHVSRSVSDVFLCPTATGLSISLVLLTLAKEKPGAKYVIWPRIDQKSCFKCILTAGLQPLIIEPKLIGEELQTNTDEIERIIADYGTDKILCILATTSCFAPRACDTLEVIGRLCKSHNLFHVVNNAYGLQSGKCAYSISQAAHHGRVDIFVQSTDKNLMVPVGGAIIAGFNKTLVQKIRQNYPGRASSSQFLDVFITLLSMGSNEYTRLLKKRSENYKYLKNRFGALAEKFSEHIIQTPNNQISIGMTLSNIGSNLPESERPAVISKLGSMLFLRSVCGARVVPCDQTVKSIDGYDFQGWGSHCKEYPYPYITAAASIGMETKDVDLFVEKLEECLKKLSKQTEEPENPS</sequence>
<dbReference type="PANTHER" id="PTHR12944">
    <property type="entry name" value="SOLUBLE LIVER ANTIGEN/LIVER PANCREAS ANTIGEN"/>
    <property type="match status" value="1"/>
</dbReference>
<evidence type="ECO:0000256" key="3">
    <source>
        <dbReference type="ARBA" id="ARBA00022898"/>
    </source>
</evidence>
<comment type="subcellular location">
    <subcellularLocation>
        <location evidence="6">Cytoplasm</location>
    </subcellularLocation>
</comment>
<keyword evidence="5 6" id="KW-0711">Selenium</keyword>
<keyword evidence="2 6" id="KW-0808">Transferase</keyword>
<keyword evidence="6" id="KW-0694">RNA-binding</keyword>
<dbReference type="InterPro" id="IPR019872">
    <property type="entry name" value="Sec-tRNA_Se_transferase"/>
</dbReference>
<keyword evidence="6" id="KW-0820">tRNA-binding</keyword>
<reference evidence="7" key="1">
    <citation type="submission" date="2021-06" db="EMBL/GenBank/DDBJ databases">
        <authorList>
            <person name="Hodson N. C."/>
            <person name="Mongue J. A."/>
            <person name="Jaron S. K."/>
        </authorList>
    </citation>
    <scope>NUCLEOTIDE SEQUENCE</scope>
</reference>
<evidence type="ECO:0000256" key="4">
    <source>
        <dbReference type="ARBA" id="ARBA00022917"/>
    </source>
</evidence>
<dbReference type="PIRSF" id="PIRSF017689">
    <property type="entry name" value="SepSecS"/>
    <property type="match status" value="1"/>
</dbReference>
<accession>A0A8J2L909</accession>
<comment type="cofactor">
    <cofactor evidence="1 6">
        <name>pyridoxal 5'-phosphate</name>
        <dbReference type="ChEBI" id="CHEBI:597326"/>
    </cofactor>
</comment>
<evidence type="ECO:0000256" key="5">
    <source>
        <dbReference type="ARBA" id="ARBA00023266"/>
    </source>
</evidence>
<protein>
    <recommendedName>
        <fullName evidence="6">O-phosphoseryl-tRNA(Sec) selenium transferase</fullName>
        <ecNumber evidence="6">2.9.1.2</ecNumber>
    </recommendedName>
    <alternativeName>
        <fullName evidence="6">Selenocysteine synthase</fullName>
    </alternativeName>
    <alternativeName>
        <fullName evidence="6">Selenocysteinyl-tRNA(Sec) synthase</fullName>
    </alternativeName>
    <alternativeName>
        <fullName evidence="6">Sep-tRNA:Sec-tRNA synthase</fullName>
    </alternativeName>
</protein>
<comment type="similarity">
    <text evidence="6">Belongs to the SepSecS family.</text>
</comment>
<evidence type="ECO:0000256" key="6">
    <source>
        <dbReference type="PIRNR" id="PIRNR017689"/>
    </source>
</evidence>
<comment type="pathway">
    <text evidence="6">Aminoacyl-tRNA biosynthesis; selenocysteinyl-tRNA(Sec) biosynthesis; selenocysteinyl-tRNA(Sec) from L-seryl-tRNA(Sec) (archaeal/eukaryal route): step 2/2.</text>
</comment>
<keyword evidence="3 6" id="KW-0663">Pyridoxal phosphate</keyword>
<evidence type="ECO:0000256" key="2">
    <source>
        <dbReference type="ARBA" id="ARBA00022679"/>
    </source>
</evidence>
<organism evidence="7 8">
    <name type="scientific">Allacma fusca</name>
    <dbReference type="NCBI Taxonomy" id="39272"/>
    <lineage>
        <taxon>Eukaryota</taxon>
        <taxon>Metazoa</taxon>
        <taxon>Ecdysozoa</taxon>
        <taxon>Arthropoda</taxon>
        <taxon>Hexapoda</taxon>
        <taxon>Collembola</taxon>
        <taxon>Symphypleona</taxon>
        <taxon>Sminthuridae</taxon>
        <taxon>Allacma</taxon>
    </lineage>
</organism>
<gene>
    <name evidence="7" type="ORF">AFUS01_LOCUS40628</name>
</gene>
<comment type="function">
    <text evidence="6">Converts O-phosphoseryl-tRNA(Sec) to selenocysteinyl-tRNA(Sec) required for selenoprotein biosynthesis.</text>
</comment>
<dbReference type="GO" id="GO:0001514">
    <property type="term" value="P:selenocysteine incorporation"/>
    <property type="evidence" value="ECO:0007669"/>
    <property type="project" value="TreeGrafter"/>
</dbReference>
<dbReference type="GO" id="GO:0001717">
    <property type="term" value="P:conversion of seryl-tRNAsec to selenocys-tRNAsec"/>
    <property type="evidence" value="ECO:0007669"/>
    <property type="project" value="InterPro"/>
</dbReference>
<dbReference type="GO" id="GO:0000049">
    <property type="term" value="F:tRNA binding"/>
    <property type="evidence" value="ECO:0007669"/>
    <property type="project" value="TreeGrafter"/>
</dbReference>
<comment type="catalytic activity">
    <reaction evidence="6">
        <text>O-phospho-L-seryl-tRNA(Sec) + selenophosphate + H2O = L-selenocysteinyl-tRNA(Sec) + 2 phosphate</text>
        <dbReference type="Rhea" id="RHEA:25041"/>
        <dbReference type="Rhea" id="RHEA-COMP:9743"/>
        <dbReference type="Rhea" id="RHEA-COMP:9947"/>
        <dbReference type="ChEBI" id="CHEBI:15377"/>
        <dbReference type="ChEBI" id="CHEBI:16144"/>
        <dbReference type="ChEBI" id="CHEBI:43474"/>
        <dbReference type="ChEBI" id="CHEBI:78551"/>
        <dbReference type="ChEBI" id="CHEBI:78573"/>
        <dbReference type="EC" id="2.9.1.2"/>
    </reaction>
</comment>
<dbReference type="OrthoDB" id="10263545at2759"/>
<comment type="caution">
    <text evidence="7">The sequence shown here is derived from an EMBL/GenBank/DDBJ whole genome shotgun (WGS) entry which is preliminary data.</text>
</comment>
<evidence type="ECO:0000256" key="1">
    <source>
        <dbReference type="ARBA" id="ARBA00001933"/>
    </source>
</evidence>
<dbReference type="Pfam" id="PF05889">
    <property type="entry name" value="SepSecS"/>
    <property type="match status" value="1"/>
</dbReference>
<dbReference type="AlphaFoldDB" id="A0A8J2L909"/>
<dbReference type="PANTHER" id="PTHR12944:SF2">
    <property type="entry name" value="O-PHOSPHOSERYL-TRNA(SEC) SELENIUM TRANSFERASE"/>
    <property type="match status" value="1"/>
</dbReference>
<dbReference type="InterPro" id="IPR008829">
    <property type="entry name" value="SepSecS/SepCysS"/>
</dbReference>
<proteinExistence type="inferred from homology"/>
<name>A0A8J2L909_9HEXA</name>
<dbReference type="Proteomes" id="UP000708208">
    <property type="component" value="Unassembled WGS sequence"/>
</dbReference>
<keyword evidence="8" id="KW-1185">Reference proteome</keyword>
<dbReference type="NCBIfam" id="TIGR03531">
    <property type="entry name" value="selenium_SpcS"/>
    <property type="match status" value="1"/>
</dbReference>
<evidence type="ECO:0000313" key="8">
    <source>
        <dbReference type="Proteomes" id="UP000708208"/>
    </source>
</evidence>
<dbReference type="GO" id="GO:0098621">
    <property type="term" value="F:O-phosphoseryl-tRNA(Sec) selenium transferase activity"/>
    <property type="evidence" value="ECO:0007669"/>
    <property type="project" value="InterPro"/>
</dbReference>
<keyword evidence="4 6" id="KW-0648">Protein biosynthesis</keyword>
<keyword evidence="6" id="KW-0963">Cytoplasm</keyword>
<dbReference type="EMBL" id="CAJVCH010557887">
    <property type="protein sequence ID" value="CAG7830853.1"/>
    <property type="molecule type" value="Genomic_DNA"/>
</dbReference>